<evidence type="ECO:0000313" key="2">
    <source>
        <dbReference type="EMBL" id="ERT69351.1"/>
    </source>
</evidence>
<name>U7VCX9_9FUSO</name>
<dbReference type="RefSeq" id="WP_023050259.1">
    <property type="nucleotide sequence ID" value="NZ_CP173065.2"/>
</dbReference>
<dbReference type="Pfam" id="PF10646">
    <property type="entry name" value="Germane"/>
    <property type="match status" value="1"/>
</dbReference>
<accession>U7VCX9</accession>
<protein>
    <recommendedName>
        <fullName evidence="1">GerMN domain-containing protein</fullName>
    </recommendedName>
</protein>
<evidence type="ECO:0000259" key="1">
    <source>
        <dbReference type="Pfam" id="PF10646"/>
    </source>
</evidence>
<dbReference type="EMBL" id="AXZF01000028">
    <property type="protein sequence ID" value="ERT69351.1"/>
    <property type="molecule type" value="Genomic_DNA"/>
</dbReference>
<keyword evidence="3" id="KW-1185">Reference proteome</keyword>
<dbReference type="AlphaFoldDB" id="U7VCX9"/>
<sequence>MSHKLKIFLVILITLTIATGVYSNKVNKKSETVTNISTPTLESIQKTEITTPIFFPNLKQGKLSKEDIILNSNLSNKEDILKDIISQLLKKLEDKNILKKENFKYEVYIKNRTLYLDLDSKILSSAKTPQEELLLIYSFVNSLLTPGGADNVVLLINGSTAEKVNFINISKSYKLNSNI</sequence>
<feature type="domain" description="GerMN" evidence="1">
    <location>
        <begin position="73"/>
        <end position="161"/>
    </location>
</feature>
<gene>
    <name evidence="2" type="ORF">HMPREF0202_00713</name>
</gene>
<dbReference type="Proteomes" id="UP000017081">
    <property type="component" value="Unassembled WGS sequence"/>
</dbReference>
<reference evidence="2 3" key="1">
    <citation type="submission" date="2013-08" db="EMBL/GenBank/DDBJ databases">
        <authorList>
            <person name="Weinstock G."/>
            <person name="Sodergren E."/>
            <person name="Wylie T."/>
            <person name="Fulton L."/>
            <person name="Fulton R."/>
            <person name="Fronick C."/>
            <person name="O'Laughlin M."/>
            <person name="Godfrey J."/>
            <person name="Miner T."/>
            <person name="Herter B."/>
            <person name="Appelbaum E."/>
            <person name="Cordes M."/>
            <person name="Lek S."/>
            <person name="Wollam A."/>
            <person name="Pepin K.H."/>
            <person name="Palsikar V.B."/>
            <person name="Mitreva M."/>
            <person name="Wilson R.K."/>
        </authorList>
    </citation>
    <scope>NUCLEOTIDE SEQUENCE [LARGE SCALE GENOMIC DNA]</scope>
    <source>
        <strain evidence="2 3">ATCC BAA-474</strain>
    </source>
</reference>
<dbReference type="HOGENOM" id="CLU_1500942_0_0_0"/>
<proteinExistence type="predicted"/>
<dbReference type="STRING" id="1319815.HMPREF0202_00713"/>
<evidence type="ECO:0000313" key="3">
    <source>
        <dbReference type="Proteomes" id="UP000017081"/>
    </source>
</evidence>
<comment type="caution">
    <text evidence="2">The sequence shown here is derived from an EMBL/GenBank/DDBJ whole genome shotgun (WGS) entry which is preliminary data.</text>
</comment>
<organism evidence="2 3">
    <name type="scientific">Cetobacterium somerae ATCC BAA-474</name>
    <dbReference type="NCBI Taxonomy" id="1319815"/>
    <lineage>
        <taxon>Bacteria</taxon>
        <taxon>Fusobacteriati</taxon>
        <taxon>Fusobacteriota</taxon>
        <taxon>Fusobacteriia</taxon>
        <taxon>Fusobacteriales</taxon>
        <taxon>Fusobacteriaceae</taxon>
        <taxon>Cetobacterium</taxon>
    </lineage>
</organism>
<dbReference type="InterPro" id="IPR019606">
    <property type="entry name" value="GerMN"/>
</dbReference>